<accession>A0A9X7R2I6</accession>
<sequence>MSGPNKGFCLGAVQPDTPPPAPAAERRYSLRVYQIAQRRRSLPTVLRNDLPQPLVPPPQGKKGC</sequence>
<name>A0A9X7R2I6_PSEDE</name>
<dbReference type="OrthoDB" id="6903816at2"/>
<feature type="compositionally biased region" description="Pro residues" evidence="1">
    <location>
        <begin position="53"/>
        <end position="64"/>
    </location>
</feature>
<dbReference type="KEGG" id="pden:F1C79_01370"/>
<evidence type="ECO:0000313" key="2">
    <source>
        <dbReference type="EMBL" id="QEY70417.1"/>
    </source>
</evidence>
<evidence type="ECO:0000256" key="1">
    <source>
        <dbReference type="SAM" id="MobiDB-lite"/>
    </source>
</evidence>
<dbReference type="Proteomes" id="UP000326659">
    <property type="component" value="Chromosome"/>
</dbReference>
<evidence type="ECO:0000313" key="3">
    <source>
        <dbReference type="Proteomes" id="UP000326659"/>
    </source>
</evidence>
<dbReference type="RefSeq" id="WP_081517874.1">
    <property type="nucleotide sequence ID" value="NZ_CP043626.1"/>
</dbReference>
<gene>
    <name evidence="2" type="ORF">F1C79_01370</name>
</gene>
<feature type="region of interest" description="Disordered" evidence="1">
    <location>
        <begin position="43"/>
        <end position="64"/>
    </location>
</feature>
<feature type="region of interest" description="Disordered" evidence="1">
    <location>
        <begin position="1"/>
        <end position="25"/>
    </location>
</feature>
<protein>
    <submittedName>
        <fullName evidence="2">Uncharacterized protein</fullName>
    </submittedName>
</protein>
<dbReference type="AlphaFoldDB" id="A0A9X7R2I6"/>
<dbReference type="EMBL" id="CP043626">
    <property type="protein sequence ID" value="QEY70417.1"/>
    <property type="molecule type" value="Genomic_DNA"/>
</dbReference>
<reference evidence="2 3" key="1">
    <citation type="submission" date="2019-09" db="EMBL/GenBank/DDBJ databases">
        <title>Prosopis cineraria nodule microbiome.</title>
        <authorList>
            <person name="Chaluvadi S.R."/>
            <person name="Ali R."/>
            <person name="Wang X."/>
        </authorList>
    </citation>
    <scope>NUCLEOTIDE SEQUENCE [LARGE SCALE GENOMIC DNA]</scope>
    <source>
        <strain evidence="2 3">BG1</strain>
    </source>
</reference>
<proteinExistence type="predicted"/>
<organism evidence="2 3">
    <name type="scientific">Pseudomonas denitrificans</name>
    <dbReference type="NCBI Taxonomy" id="43306"/>
    <lineage>
        <taxon>Bacteria</taxon>
        <taxon>Pseudomonadati</taxon>
        <taxon>Pseudomonadota</taxon>
        <taxon>Gammaproteobacteria</taxon>
        <taxon>Pseudomonadales</taxon>
        <taxon>Pseudomonadaceae</taxon>
        <taxon>Halopseudomonas</taxon>
    </lineage>
</organism>
<keyword evidence="3" id="KW-1185">Reference proteome</keyword>